<proteinExistence type="predicted"/>
<accession>A0A1A0H579</accession>
<feature type="compositionally biased region" description="Polar residues" evidence="1">
    <location>
        <begin position="466"/>
        <end position="479"/>
    </location>
</feature>
<feature type="compositionally biased region" description="Polar residues" evidence="1">
    <location>
        <begin position="537"/>
        <end position="552"/>
    </location>
</feature>
<dbReference type="EMBL" id="LXTC01000007">
    <property type="protein sequence ID" value="OBA19191.1"/>
    <property type="molecule type" value="Genomic_DNA"/>
</dbReference>
<reference evidence="2 3" key="1">
    <citation type="submission" date="2016-05" db="EMBL/GenBank/DDBJ databases">
        <title>Comparative genomics of biotechnologically important yeasts.</title>
        <authorList>
            <consortium name="DOE Joint Genome Institute"/>
            <person name="Riley R."/>
            <person name="Haridas S."/>
            <person name="Wolfe K.H."/>
            <person name="Lopes M.R."/>
            <person name="Hittinger C.T."/>
            <person name="Goker M."/>
            <person name="Salamov A."/>
            <person name="Wisecaver J."/>
            <person name="Long T.M."/>
            <person name="Aerts A.L."/>
            <person name="Barry K."/>
            <person name="Choi C."/>
            <person name="Clum A."/>
            <person name="Coughlan A.Y."/>
            <person name="Deshpande S."/>
            <person name="Douglass A.P."/>
            <person name="Hanson S.J."/>
            <person name="Klenk H.-P."/>
            <person name="LaButti K."/>
            <person name="Lapidus A."/>
            <person name="Lindquist E."/>
            <person name="Lipzen A."/>
            <person name="Meier-kolthoff J.P."/>
            <person name="Ohm R.A."/>
            <person name="Otillar R.P."/>
            <person name="Pangilinan J."/>
            <person name="Peng Y."/>
            <person name="Rokas A."/>
            <person name="Rosa C.A."/>
            <person name="Scheuner C."/>
            <person name="Sibirny A.A."/>
            <person name="Slot J.C."/>
            <person name="Stielow J.B."/>
            <person name="Sun H."/>
            <person name="Kurtzman C.P."/>
            <person name="Blackwell M."/>
            <person name="Grigoriev I.V."/>
            <person name="Jeffries T.W."/>
        </authorList>
    </citation>
    <scope>NUCLEOTIDE SEQUENCE [LARGE SCALE GENOMIC DNA]</scope>
    <source>
        <strain evidence="2 3">NRRL YB-4993</strain>
    </source>
</reference>
<dbReference type="RefSeq" id="XP_018709723.1">
    <property type="nucleotide sequence ID" value="XM_018855127.1"/>
</dbReference>
<feature type="compositionally biased region" description="Low complexity" evidence="1">
    <location>
        <begin position="513"/>
        <end position="528"/>
    </location>
</feature>
<name>A0A1A0H579_9ASCO</name>
<feature type="region of interest" description="Disordered" evidence="1">
    <location>
        <begin position="33"/>
        <end position="55"/>
    </location>
</feature>
<evidence type="ECO:0000313" key="3">
    <source>
        <dbReference type="Proteomes" id="UP000092555"/>
    </source>
</evidence>
<feature type="region of interest" description="Disordered" evidence="1">
    <location>
        <begin position="173"/>
        <end position="258"/>
    </location>
</feature>
<dbReference type="OrthoDB" id="4026805at2759"/>
<sequence length="655" mass="70611">MDPGAVVIKFNPERWSEIHAGEASDSQSRIVSFSYTKGSGPQDSERPSHVLPTPRKRHLRPLSASSFERPVHESLHNLAQYSQIMEKGAKPAAEVDTDWYDDLSNVGQRLRFLRDTFKVLQSVRKRKMMGERADFRTLYEARVSRTGSPQLLDEDLRAAPFSDDENAANWAAVPAAPVNRRGRPRKRRGRERKAPLGRAEAAVKRTRASRRVLEAPLPAPEQNPSVSPPAPVRRRRGRPRASEKNPPLPTSETQGPRLMHLPPILPSQRLSLVQGIPPYRHIMAGGVQAASGTNPPFLPSTAALVPPAPSAHTGKLNTTQPFLSSSTEPEHVATMGKPTTTPPFLPSQSAFPAPQYNASTGVPSGYLPSQLLLQGVIPFQFQNYPLAANSTLSTGMSGQTGYSLGYRPPLNFANFKEATYSAGKPANGEMSWGKKLSVGAQPGSSGITKSQFPVPLQAALLYKPNEPSSASVNKANTSADVPPMLAQTTPNTPKPMTAAIAPKSGNTNLLPPANIMHSSNSSINSAHSYPSAHPGKETSSVPPKLSFLSSTTSQGAAVRPQLSYLSTPTQQPGVLNYQGLQNLAGLHHGSTYRPPSSQAAPLMLYSSWPAAYPDSTQLTDSLGMALPSLRALENDIKLPQPSIFGETKNAEDEKH</sequence>
<dbReference type="GeneID" id="30028103"/>
<dbReference type="Proteomes" id="UP000092555">
    <property type="component" value="Unassembled WGS sequence"/>
</dbReference>
<dbReference type="AlphaFoldDB" id="A0A1A0H579"/>
<feature type="compositionally biased region" description="Polar residues" evidence="1">
    <location>
        <begin position="33"/>
        <end position="42"/>
    </location>
</feature>
<feature type="region of interest" description="Disordered" evidence="1">
    <location>
        <begin position="513"/>
        <end position="552"/>
    </location>
</feature>
<keyword evidence="3" id="KW-1185">Reference proteome</keyword>
<feature type="region of interest" description="Disordered" evidence="1">
    <location>
        <begin position="466"/>
        <end position="492"/>
    </location>
</feature>
<organism evidence="2 3">
    <name type="scientific">Metschnikowia bicuspidata var. bicuspidata NRRL YB-4993</name>
    <dbReference type="NCBI Taxonomy" id="869754"/>
    <lineage>
        <taxon>Eukaryota</taxon>
        <taxon>Fungi</taxon>
        <taxon>Dikarya</taxon>
        <taxon>Ascomycota</taxon>
        <taxon>Saccharomycotina</taxon>
        <taxon>Pichiomycetes</taxon>
        <taxon>Metschnikowiaceae</taxon>
        <taxon>Metschnikowia</taxon>
    </lineage>
</organism>
<gene>
    <name evidence="2" type="ORF">METBIDRAFT_219964</name>
</gene>
<feature type="compositionally biased region" description="Basic residues" evidence="1">
    <location>
        <begin position="180"/>
        <end position="191"/>
    </location>
</feature>
<feature type="compositionally biased region" description="Pro residues" evidence="1">
    <location>
        <begin position="217"/>
        <end position="231"/>
    </location>
</feature>
<evidence type="ECO:0000313" key="2">
    <source>
        <dbReference type="EMBL" id="OBA19191.1"/>
    </source>
</evidence>
<comment type="caution">
    <text evidence="2">The sequence shown here is derived from an EMBL/GenBank/DDBJ whole genome shotgun (WGS) entry which is preliminary data.</text>
</comment>
<evidence type="ECO:0000256" key="1">
    <source>
        <dbReference type="SAM" id="MobiDB-lite"/>
    </source>
</evidence>
<protein>
    <submittedName>
        <fullName evidence="2">Uncharacterized protein</fullName>
    </submittedName>
</protein>